<evidence type="ECO:0000313" key="1">
    <source>
        <dbReference type="EMBL" id="SHI30014.1"/>
    </source>
</evidence>
<dbReference type="AlphaFoldDB" id="A0A1M6A0G0"/>
<keyword evidence="2" id="KW-1185">Reference proteome</keyword>
<evidence type="ECO:0000313" key="2">
    <source>
        <dbReference type="Proteomes" id="UP000184231"/>
    </source>
</evidence>
<proteinExistence type="predicted"/>
<accession>A0A1M6A0G0</accession>
<sequence>MPKRQLFLFQDPKEANAFYKYVDTKFRLEGENVMDDVPFTIAQNQYFFSFYEIQIPTKHINLFPLLFDHFFNAALKIQEGVERDPEEMGKENYYIGIEVYSDFEEDCLRENSLSRTVVLKYLRNLKNEYLVTHQYHEVLFKQ</sequence>
<protein>
    <submittedName>
        <fullName evidence="1">Uncharacterized protein</fullName>
    </submittedName>
</protein>
<dbReference type="STRING" id="558155.SAMN04487911_10117"/>
<dbReference type="EMBL" id="FQYX01000001">
    <property type="protein sequence ID" value="SHI30014.1"/>
    <property type="molecule type" value="Genomic_DNA"/>
</dbReference>
<organism evidence="1 2">
    <name type="scientific">Arenibacter nanhaiticus</name>
    <dbReference type="NCBI Taxonomy" id="558155"/>
    <lineage>
        <taxon>Bacteria</taxon>
        <taxon>Pseudomonadati</taxon>
        <taxon>Bacteroidota</taxon>
        <taxon>Flavobacteriia</taxon>
        <taxon>Flavobacteriales</taxon>
        <taxon>Flavobacteriaceae</taxon>
        <taxon>Arenibacter</taxon>
    </lineage>
</organism>
<name>A0A1M6A0G0_9FLAO</name>
<dbReference type="Proteomes" id="UP000184231">
    <property type="component" value="Unassembled WGS sequence"/>
</dbReference>
<dbReference type="RefSeq" id="WP_143150417.1">
    <property type="nucleotide sequence ID" value="NZ_FQYX01000001.1"/>
</dbReference>
<dbReference type="OrthoDB" id="1164799at2"/>
<reference evidence="1 2" key="1">
    <citation type="submission" date="2016-11" db="EMBL/GenBank/DDBJ databases">
        <authorList>
            <person name="Jaros S."/>
            <person name="Januszkiewicz K."/>
            <person name="Wedrychowicz H."/>
        </authorList>
    </citation>
    <scope>NUCLEOTIDE SEQUENCE [LARGE SCALE GENOMIC DNA]</scope>
    <source>
        <strain evidence="1 2">CGMCC 1.8863</strain>
    </source>
</reference>
<gene>
    <name evidence="1" type="ORF">SAMN04487911_10117</name>
</gene>